<protein>
    <submittedName>
        <fullName evidence="11">Laccase domain-containing protein</fullName>
    </submittedName>
</protein>
<comment type="catalytic activity">
    <reaction evidence="10">
        <text>S-methyl-5'-thioadenosine + phosphate = 5-(methylsulfanyl)-alpha-D-ribose 1-phosphate + adenine</text>
        <dbReference type="Rhea" id="RHEA:11852"/>
        <dbReference type="ChEBI" id="CHEBI:16708"/>
        <dbReference type="ChEBI" id="CHEBI:17509"/>
        <dbReference type="ChEBI" id="CHEBI:43474"/>
        <dbReference type="ChEBI" id="CHEBI:58533"/>
        <dbReference type="EC" id="2.4.2.28"/>
    </reaction>
    <physiologicalReaction direction="left-to-right" evidence="10">
        <dbReference type="Rhea" id="RHEA:11853"/>
    </physiologicalReaction>
</comment>
<dbReference type="PANTHER" id="PTHR30616:SF2">
    <property type="entry name" value="PURINE NUCLEOSIDE PHOSPHORYLASE LACC1"/>
    <property type="match status" value="1"/>
</dbReference>
<gene>
    <name evidence="11" type="ORF">C1881_07850</name>
</gene>
<evidence type="ECO:0000313" key="11">
    <source>
        <dbReference type="EMBL" id="RDB57057.1"/>
    </source>
</evidence>
<proteinExistence type="inferred from homology"/>
<dbReference type="InterPro" id="IPR011324">
    <property type="entry name" value="Cytotoxic_necrot_fac-like_cat"/>
</dbReference>
<evidence type="ECO:0000256" key="10">
    <source>
        <dbReference type="ARBA" id="ARBA00049893"/>
    </source>
</evidence>
<reference evidence="11 12" key="1">
    <citation type="journal article" date="2018" name="Elife">
        <title>Discovery and characterization of a prevalent human gut bacterial enzyme sufficient for the inactivation of a family of plant toxins.</title>
        <authorList>
            <person name="Koppel N."/>
            <person name="Bisanz J.E."/>
            <person name="Pandelia M.E."/>
            <person name="Turnbaugh P.J."/>
            <person name="Balskus E.P."/>
        </authorList>
    </citation>
    <scope>NUCLEOTIDE SEQUENCE [LARGE SCALE GENOMIC DNA]</scope>
    <source>
        <strain evidence="11 12">OB21 GAM31</strain>
    </source>
</reference>
<dbReference type="Pfam" id="PF02578">
    <property type="entry name" value="Cu-oxidase_4"/>
    <property type="match status" value="1"/>
</dbReference>
<keyword evidence="5" id="KW-0479">Metal-binding</keyword>
<keyword evidence="7" id="KW-0862">Zinc</keyword>
<evidence type="ECO:0000256" key="7">
    <source>
        <dbReference type="ARBA" id="ARBA00022833"/>
    </source>
</evidence>
<evidence type="ECO:0000256" key="1">
    <source>
        <dbReference type="ARBA" id="ARBA00000553"/>
    </source>
</evidence>
<comment type="caution">
    <text evidence="11">The sequence shown here is derived from an EMBL/GenBank/DDBJ whole genome shotgun (WGS) entry which is preliminary data.</text>
</comment>
<comment type="catalytic activity">
    <reaction evidence="1">
        <text>inosine + phosphate = alpha-D-ribose 1-phosphate + hypoxanthine</text>
        <dbReference type="Rhea" id="RHEA:27646"/>
        <dbReference type="ChEBI" id="CHEBI:17368"/>
        <dbReference type="ChEBI" id="CHEBI:17596"/>
        <dbReference type="ChEBI" id="CHEBI:43474"/>
        <dbReference type="ChEBI" id="CHEBI:57720"/>
        <dbReference type="EC" id="2.4.2.1"/>
    </reaction>
    <physiologicalReaction direction="left-to-right" evidence="1">
        <dbReference type="Rhea" id="RHEA:27647"/>
    </physiologicalReaction>
</comment>
<evidence type="ECO:0000256" key="5">
    <source>
        <dbReference type="ARBA" id="ARBA00022723"/>
    </source>
</evidence>
<dbReference type="CDD" id="cd16833">
    <property type="entry name" value="YfiH"/>
    <property type="match status" value="1"/>
</dbReference>
<evidence type="ECO:0000256" key="8">
    <source>
        <dbReference type="ARBA" id="ARBA00047989"/>
    </source>
</evidence>
<comment type="catalytic activity">
    <reaction evidence="9">
        <text>adenosine + phosphate = alpha-D-ribose 1-phosphate + adenine</text>
        <dbReference type="Rhea" id="RHEA:27642"/>
        <dbReference type="ChEBI" id="CHEBI:16335"/>
        <dbReference type="ChEBI" id="CHEBI:16708"/>
        <dbReference type="ChEBI" id="CHEBI:43474"/>
        <dbReference type="ChEBI" id="CHEBI:57720"/>
        <dbReference type="EC" id="2.4.2.1"/>
    </reaction>
    <physiologicalReaction direction="left-to-right" evidence="9">
        <dbReference type="Rhea" id="RHEA:27643"/>
    </physiologicalReaction>
</comment>
<dbReference type="GO" id="GO:0016787">
    <property type="term" value="F:hydrolase activity"/>
    <property type="evidence" value="ECO:0007669"/>
    <property type="project" value="UniProtKB-KW"/>
</dbReference>
<comment type="similarity">
    <text evidence="3">Belongs to the purine nucleoside phosphorylase YfiH/LACC1 family.</text>
</comment>
<accession>A0A369LEI1</accession>
<evidence type="ECO:0000256" key="6">
    <source>
        <dbReference type="ARBA" id="ARBA00022801"/>
    </source>
</evidence>
<name>A0A369LEI1_9ACTN</name>
<dbReference type="Proteomes" id="UP000253975">
    <property type="component" value="Unassembled WGS sequence"/>
</dbReference>
<comment type="function">
    <text evidence="2">Purine nucleoside enzyme that catalyzes the phosphorolysis of adenosine and inosine nucleosides, yielding D-ribose 1-phosphate and the respective free bases, adenine and hypoxanthine. Also catalyzes the phosphorolysis of S-methyl-5'-thioadenosine into adenine and S-methyl-5-thio-alpha-D-ribose 1-phosphate. Also has adenosine deaminase activity.</text>
</comment>
<dbReference type="Gene3D" id="3.60.140.10">
    <property type="entry name" value="CNF1/YfiH-like putative cysteine hydrolases"/>
    <property type="match status" value="1"/>
</dbReference>
<evidence type="ECO:0000256" key="4">
    <source>
        <dbReference type="ARBA" id="ARBA00022679"/>
    </source>
</evidence>
<comment type="catalytic activity">
    <reaction evidence="8">
        <text>adenosine + H2O + H(+) = inosine + NH4(+)</text>
        <dbReference type="Rhea" id="RHEA:24408"/>
        <dbReference type="ChEBI" id="CHEBI:15377"/>
        <dbReference type="ChEBI" id="CHEBI:15378"/>
        <dbReference type="ChEBI" id="CHEBI:16335"/>
        <dbReference type="ChEBI" id="CHEBI:17596"/>
        <dbReference type="ChEBI" id="CHEBI:28938"/>
        <dbReference type="EC" id="3.5.4.4"/>
    </reaction>
    <physiologicalReaction direction="left-to-right" evidence="8">
        <dbReference type="Rhea" id="RHEA:24409"/>
    </physiologicalReaction>
</comment>
<keyword evidence="6" id="KW-0378">Hydrolase</keyword>
<evidence type="ECO:0000256" key="2">
    <source>
        <dbReference type="ARBA" id="ARBA00003215"/>
    </source>
</evidence>
<dbReference type="GO" id="GO:0005507">
    <property type="term" value="F:copper ion binding"/>
    <property type="evidence" value="ECO:0007669"/>
    <property type="project" value="TreeGrafter"/>
</dbReference>
<dbReference type="SUPFAM" id="SSF64438">
    <property type="entry name" value="CNF1/YfiH-like putative cysteine hydrolases"/>
    <property type="match status" value="1"/>
</dbReference>
<keyword evidence="4" id="KW-0808">Transferase</keyword>
<dbReference type="GO" id="GO:0017061">
    <property type="term" value="F:S-methyl-5-thioadenosine phosphorylase activity"/>
    <property type="evidence" value="ECO:0007669"/>
    <property type="project" value="UniProtKB-EC"/>
</dbReference>
<dbReference type="AlphaFoldDB" id="A0A369LEI1"/>
<sequence length="280" mass="29822">MTNASGLEATLDLPLPRLVEGRFSNLTAFTDEALFEACGVRIAFTERSGGVSVPPYDSLNLGLHVNDNPESVRENRRRVCEAFDIDPSRLIVPNQVHGADVAVCENAGDIAETREFAAEGSDAVAVGCDGVAALLCFADCTPVIIVAPSGKFAVAHCGWRGVVYGAWATALSTLCELTGEPPERFNVYIGPYIHACHFEVGEEVAKQFFDSFGEASLVDERHVDMGAALRCGFASMGVAPERIADVDMCTVCDAGERFYSYRASGGTCGRHGAFAARILG</sequence>
<dbReference type="InterPro" id="IPR003730">
    <property type="entry name" value="Cu_polyphenol_OxRdtase"/>
</dbReference>
<organism evidence="11 12">
    <name type="scientific">Slackia isoflavoniconvertens</name>
    <dbReference type="NCBI Taxonomy" id="572010"/>
    <lineage>
        <taxon>Bacteria</taxon>
        <taxon>Bacillati</taxon>
        <taxon>Actinomycetota</taxon>
        <taxon>Coriobacteriia</taxon>
        <taxon>Eggerthellales</taxon>
        <taxon>Eggerthellaceae</taxon>
        <taxon>Slackia</taxon>
    </lineage>
</organism>
<evidence type="ECO:0000313" key="12">
    <source>
        <dbReference type="Proteomes" id="UP000253975"/>
    </source>
</evidence>
<dbReference type="InterPro" id="IPR038371">
    <property type="entry name" value="Cu_polyphenol_OxRdtase_sf"/>
</dbReference>
<dbReference type="EMBL" id="PPTO01000013">
    <property type="protein sequence ID" value="RDB57057.1"/>
    <property type="molecule type" value="Genomic_DNA"/>
</dbReference>
<evidence type="ECO:0000256" key="9">
    <source>
        <dbReference type="ARBA" id="ARBA00048968"/>
    </source>
</evidence>
<evidence type="ECO:0000256" key="3">
    <source>
        <dbReference type="ARBA" id="ARBA00007353"/>
    </source>
</evidence>
<dbReference type="PANTHER" id="PTHR30616">
    <property type="entry name" value="UNCHARACTERIZED PROTEIN YFIH"/>
    <property type="match status" value="1"/>
</dbReference>